<reference evidence="2 3" key="1">
    <citation type="submission" date="2015-01" db="EMBL/GenBank/DDBJ databases">
        <title>Genome of allotetraploid Gossypium barbadense reveals genomic plasticity and fiber elongation in cotton evolution.</title>
        <authorList>
            <person name="Chen X."/>
            <person name="Liu X."/>
            <person name="Zhao B."/>
            <person name="Zheng H."/>
            <person name="Hu Y."/>
            <person name="Lu G."/>
            <person name="Yang C."/>
            <person name="Chen J."/>
            <person name="Shan C."/>
            <person name="Zhang L."/>
            <person name="Zhou Y."/>
            <person name="Wang L."/>
            <person name="Guo W."/>
            <person name="Bai Y."/>
            <person name="Ruan J."/>
            <person name="Shangguan X."/>
            <person name="Mao Y."/>
            <person name="Jiang J."/>
            <person name="Zhu Y."/>
            <person name="Lei J."/>
            <person name="Kang H."/>
            <person name="Chen S."/>
            <person name="He X."/>
            <person name="Wang R."/>
            <person name="Wang Y."/>
            <person name="Chen J."/>
            <person name="Wang L."/>
            <person name="Yu S."/>
            <person name="Wang B."/>
            <person name="Wei J."/>
            <person name="Song S."/>
            <person name="Lu X."/>
            <person name="Gao Z."/>
            <person name="Gu W."/>
            <person name="Deng X."/>
            <person name="Ma D."/>
            <person name="Wang S."/>
            <person name="Liang W."/>
            <person name="Fang L."/>
            <person name="Cai C."/>
            <person name="Zhu X."/>
            <person name="Zhou B."/>
            <person name="Zhang Y."/>
            <person name="Chen Z."/>
            <person name="Xu S."/>
            <person name="Zhu R."/>
            <person name="Wang S."/>
            <person name="Zhang T."/>
            <person name="Zhao G."/>
        </authorList>
    </citation>
    <scope>NUCLEOTIDE SEQUENCE [LARGE SCALE GENOMIC DNA]</scope>
    <source>
        <strain evidence="3">cv. Xinhai21</strain>
        <tissue evidence="2">Leaf</tissue>
    </source>
</reference>
<dbReference type="InterPro" id="IPR010410">
    <property type="entry name" value="DUF1005"/>
</dbReference>
<sequence>MDPCPFVRILVGNLALRLPLSTKPSLSRIHPSTSPCYCKIKLKNFPHQVGSIPLIHANTQNPESCNFSLQKSLAACFSLSKFQVDRIISKGGSSYKLSIEVYADPDGSTCGLASGKLLGKVTVPLDLRGAESRPSVAHNGWVDIGRNKSNKNGSSAQLFLTIRTEPDPRFVFQFGGEPECSPQVFQVQGSVKQAVFTCKFGFRSSSDRNLGSRTSLPESNTSRNWLPSLKTDKDQSAKERKGWSITVHDLSGSPVAMASMVTPFVPSPGSDRVSRSNPGAWSILRPECGTWKPWGRLEAWREPGFTDALGYRFDLFHDDIVATGTTTTVASSTLSTKLGGKFTMDMTTNISTPSISPQSSVFGLGFGILSADKLTVVFELDSVGKCSKPEVEVGVKHVTCTEDAAAFVALAAAMDLSMDACQSFSQKLRKELRQQSQNFVD</sequence>
<feature type="compositionally biased region" description="Polar residues" evidence="1">
    <location>
        <begin position="207"/>
        <end position="225"/>
    </location>
</feature>
<gene>
    <name evidence="2" type="ORF">GOBAR_AA10572</name>
</gene>
<evidence type="ECO:0000313" key="2">
    <source>
        <dbReference type="EMBL" id="PPS10064.1"/>
    </source>
</evidence>
<evidence type="ECO:0000313" key="3">
    <source>
        <dbReference type="Proteomes" id="UP000239757"/>
    </source>
</evidence>
<name>A0A2P5Y376_GOSBA</name>
<dbReference type="PANTHER" id="PTHR31317:SF17">
    <property type="entry name" value="F2J10.8 PROTEIN"/>
    <property type="match status" value="1"/>
</dbReference>
<dbReference type="PANTHER" id="PTHR31317">
    <property type="entry name" value="OS08G0163500 PROTEIN"/>
    <property type="match status" value="1"/>
</dbReference>
<proteinExistence type="predicted"/>
<feature type="region of interest" description="Disordered" evidence="1">
    <location>
        <begin position="207"/>
        <end position="241"/>
    </location>
</feature>
<evidence type="ECO:0000256" key="1">
    <source>
        <dbReference type="SAM" id="MobiDB-lite"/>
    </source>
</evidence>
<evidence type="ECO:0008006" key="4">
    <source>
        <dbReference type="Google" id="ProtNLM"/>
    </source>
</evidence>
<dbReference type="OrthoDB" id="748166at2759"/>
<feature type="compositionally biased region" description="Basic and acidic residues" evidence="1">
    <location>
        <begin position="230"/>
        <end position="241"/>
    </location>
</feature>
<dbReference type="EMBL" id="KZ663779">
    <property type="protein sequence ID" value="PPS10064.1"/>
    <property type="molecule type" value="Genomic_DNA"/>
</dbReference>
<organism evidence="2 3">
    <name type="scientific">Gossypium barbadense</name>
    <name type="common">Sea Island cotton</name>
    <name type="synonym">Hibiscus barbadensis</name>
    <dbReference type="NCBI Taxonomy" id="3634"/>
    <lineage>
        <taxon>Eukaryota</taxon>
        <taxon>Viridiplantae</taxon>
        <taxon>Streptophyta</taxon>
        <taxon>Embryophyta</taxon>
        <taxon>Tracheophyta</taxon>
        <taxon>Spermatophyta</taxon>
        <taxon>Magnoliopsida</taxon>
        <taxon>eudicotyledons</taxon>
        <taxon>Gunneridae</taxon>
        <taxon>Pentapetalae</taxon>
        <taxon>rosids</taxon>
        <taxon>malvids</taxon>
        <taxon>Malvales</taxon>
        <taxon>Malvaceae</taxon>
        <taxon>Malvoideae</taxon>
        <taxon>Gossypium</taxon>
    </lineage>
</organism>
<dbReference type="AlphaFoldDB" id="A0A2P5Y376"/>
<accession>A0A2P5Y376</accession>
<dbReference type="Proteomes" id="UP000239757">
    <property type="component" value="Unassembled WGS sequence"/>
</dbReference>
<dbReference type="Pfam" id="PF06219">
    <property type="entry name" value="DUF1005"/>
    <property type="match status" value="1"/>
</dbReference>
<protein>
    <recommendedName>
        <fullName evidence="4">Formin-like protein 18</fullName>
    </recommendedName>
</protein>